<reference evidence="1 2" key="1">
    <citation type="journal article" date="2021" name="Pathogens">
        <title>Isolation and Characterization of Kingella bonacorsii sp. nov., A Novel Kingella Species Detected in a Stable Periodontitis Subject.</title>
        <authorList>
            <person name="Antezack A."/>
            <person name="Boxberger M."/>
            <person name="Rolland C."/>
            <person name="Monnet-Corti V."/>
            <person name="La Scola B."/>
        </authorList>
    </citation>
    <scope>NUCLEOTIDE SEQUENCE [LARGE SCALE GENOMIC DNA]</scope>
    <source>
        <strain evidence="1 2">Marseille-Q4569</strain>
    </source>
</reference>
<proteinExistence type="predicted"/>
<accession>A0ABS1BVW8</accession>
<dbReference type="EMBL" id="JAEHNZ010000006">
    <property type="protein sequence ID" value="MBK0397451.1"/>
    <property type="molecule type" value="Genomic_DNA"/>
</dbReference>
<dbReference type="Proteomes" id="UP000614058">
    <property type="component" value="Unassembled WGS sequence"/>
</dbReference>
<gene>
    <name evidence="1" type="ORF">JDW22_12945</name>
</gene>
<dbReference type="RefSeq" id="WP_200523384.1">
    <property type="nucleotide sequence ID" value="NZ_JAEHNZ010000006.1"/>
</dbReference>
<evidence type="ECO:0000313" key="1">
    <source>
        <dbReference type="EMBL" id="MBK0397451.1"/>
    </source>
</evidence>
<keyword evidence="2" id="KW-1185">Reference proteome</keyword>
<organism evidence="1 2">
    <name type="scientific">Kingella bonacorsii</name>
    <dbReference type="NCBI Taxonomy" id="2796361"/>
    <lineage>
        <taxon>Bacteria</taxon>
        <taxon>Pseudomonadati</taxon>
        <taxon>Pseudomonadota</taxon>
        <taxon>Betaproteobacteria</taxon>
        <taxon>Neisseriales</taxon>
        <taxon>Neisseriaceae</taxon>
        <taxon>Kingella</taxon>
    </lineage>
</organism>
<evidence type="ECO:0000313" key="2">
    <source>
        <dbReference type="Proteomes" id="UP000614058"/>
    </source>
</evidence>
<name>A0ABS1BVW8_9NEIS</name>
<sequence>MDILDLNIRITAAARFDTDASVGGKPLKVALQQQSGQDPRRFSRLSLLAALGANLLKPIRPVAPDCAVYTAAPFSSPSVFEKMTDNVLNHAAAMPFDFIANLHNAPSFHAAQMLGSSGATVFVPADNRPNRQFYPLLAAALSLHAGGQAAVGWCYEHHAGYPCTREGSIWLLLEHGATTGAAVRVKRRDAPDPQEKRRADAYYWQDVCGWLNGQPEKERVLAAGGWDVLVGAADFPMAQDKIG</sequence>
<evidence type="ECO:0008006" key="3">
    <source>
        <dbReference type="Google" id="ProtNLM"/>
    </source>
</evidence>
<protein>
    <recommendedName>
        <fullName evidence="3">Beta-ketoacyl synthase N-terminal domain-containing protein</fullName>
    </recommendedName>
</protein>
<comment type="caution">
    <text evidence="1">The sequence shown here is derived from an EMBL/GenBank/DDBJ whole genome shotgun (WGS) entry which is preliminary data.</text>
</comment>